<reference evidence="1" key="2">
    <citation type="submission" date="2023-05" db="EMBL/GenBank/DDBJ databases">
        <authorList>
            <person name="Fouks B."/>
        </authorList>
    </citation>
    <scope>NUCLEOTIDE SEQUENCE</scope>
    <source>
        <strain evidence="1">Stay&amp;Tobe</strain>
        <tissue evidence="1">Testes</tissue>
    </source>
</reference>
<feature type="non-terminal residue" evidence="1">
    <location>
        <position position="74"/>
    </location>
</feature>
<dbReference type="Proteomes" id="UP001233999">
    <property type="component" value="Unassembled WGS sequence"/>
</dbReference>
<protein>
    <submittedName>
        <fullName evidence="1">Uncharacterized protein</fullName>
    </submittedName>
</protein>
<keyword evidence="2" id="KW-1185">Reference proteome</keyword>
<evidence type="ECO:0000313" key="1">
    <source>
        <dbReference type="EMBL" id="KAJ9575512.1"/>
    </source>
</evidence>
<feature type="non-terminal residue" evidence="1">
    <location>
        <position position="1"/>
    </location>
</feature>
<proteinExistence type="predicted"/>
<accession>A0AAD7Z884</accession>
<dbReference type="AlphaFoldDB" id="A0AAD7Z884"/>
<sequence>NRVLINKKRKKGAEFHLIVINERKVIIVTMAFGENSKILYKDNSDALILALILASEKRNTTEVLKIITGVFVYI</sequence>
<dbReference type="EMBL" id="JASPKZ010009833">
    <property type="protein sequence ID" value="KAJ9575512.1"/>
    <property type="molecule type" value="Genomic_DNA"/>
</dbReference>
<name>A0AAD7Z884_DIPPU</name>
<gene>
    <name evidence="1" type="ORF">L9F63_007617</name>
</gene>
<comment type="caution">
    <text evidence="1">The sequence shown here is derived from an EMBL/GenBank/DDBJ whole genome shotgun (WGS) entry which is preliminary data.</text>
</comment>
<evidence type="ECO:0000313" key="2">
    <source>
        <dbReference type="Proteomes" id="UP001233999"/>
    </source>
</evidence>
<organism evidence="1 2">
    <name type="scientific">Diploptera punctata</name>
    <name type="common">Pacific beetle cockroach</name>
    <dbReference type="NCBI Taxonomy" id="6984"/>
    <lineage>
        <taxon>Eukaryota</taxon>
        <taxon>Metazoa</taxon>
        <taxon>Ecdysozoa</taxon>
        <taxon>Arthropoda</taxon>
        <taxon>Hexapoda</taxon>
        <taxon>Insecta</taxon>
        <taxon>Pterygota</taxon>
        <taxon>Neoptera</taxon>
        <taxon>Polyneoptera</taxon>
        <taxon>Dictyoptera</taxon>
        <taxon>Blattodea</taxon>
        <taxon>Blaberoidea</taxon>
        <taxon>Blaberidae</taxon>
        <taxon>Diplopterinae</taxon>
        <taxon>Diploptera</taxon>
    </lineage>
</organism>
<reference evidence="1" key="1">
    <citation type="journal article" date="2023" name="IScience">
        <title>Live-bearing cockroach genome reveals convergent evolutionary mechanisms linked to viviparity in insects and beyond.</title>
        <authorList>
            <person name="Fouks B."/>
            <person name="Harrison M.C."/>
            <person name="Mikhailova A.A."/>
            <person name="Marchal E."/>
            <person name="English S."/>
            <person name="Carruthers M."/>
            <person name="Jennings E.C."/>
            <person name="Chiamaka E.L."/>
            <person name="Frigard R.A."/>
            <person name="Pippel M."/>
            <person name="Attardo G.M."/>
            <person name="Benoit J.B."/>
            <person name="Bornberg-Bauer E."/>
            <person name="Tobe S.S."/>
        </authorList>
    </citation>
    <scope>NUCLEOTIDE SEQUENCE</scope>
    <source>
        <strain evidence="1">Stay&amp;Tobe</strain>
    </source>
</reference>